<evidence type="ECO:0000256" key="5">
    <source>
        <dbReference type="SAM" id="Phobius"/>
    </source>
</evidence>
<dbReference type="RefSeq" id="WP_145293140.1">
    <property type="nucleotide sequence ID" value="NZ_CP036319.1"/>
</dbReference>
<evidence type="ECO:0000313" key="7">
    <source>
        <dbReference type="EMBL" id="TWT72472.1"/>
    </source>
</evidence>
<comment type="subcellular location">
    <subcellularLocation>
        <location evidence="1">Endomembrane system</location>
        <topology evidence="1">Multi-pass membrane protein</topology>
    </subcellularLocation>
</comment>
<feature type="domain" description="DUF202" evidence="6">
    <location>
        <begin position="21"/>
        <end position="84"/>
    </location>
</feature>
<dbReference type="Proteomes" id="UP000317238">
    <property type="component" value="Unassembled WGS sequence"/>
</dbReference>
<reference evidence="7 8" key="1">
    <citation type="submission" date="2019-02" db="EMBL/GenBank/DDBJ databases">
        <title>Deep-cultivation of Planctomycetes and their phenomic and genomic characterization uncovers novel biology.</title>
        <authorList>
            <person name="Wiegand S."/>
            <person name="Jogler M."/>
            <person name="Boedeker C."/>
            <person name="Pinto D."/>
            <person name="Vollmers J."/>
            <person name="Rivas-Marin E."/>
            <person name="Kohn T."/>
            <person name="Peeters S.H."/>
            <person name="Heuer A."/>
            <person name="Rast P."/>
            <person name="Oberbeckmann S."/>
            <person name="Bunk B."/>
            <person name="Jeske O."/>
            <person name="Meyerdierks A."/>
            <person name="Storesund J.E."/>
            <person name="Kallscheuer N."/>
            <person name="Luecker S."/>
            <person name="Lage O.M."/>
            <person name="Pohl T."/>
            <person name="Merkel B.J."/>
            <person name="Hornburger P."/>
            <person name="Mueller R.-W."/>
            <person name="Bruemmer F."/>
            <person name="Labrenz M."/>
            <person name="Spormann A.M."/>
            <person name="Op Den Camp H."/>
            <person name="Overmann J."/>
            <person name="Amann R."/>
            <person name="Jetten M.S.M."/>
            <person name="Mascher T."/>
            <person name="Medema M.H."/>
            <person name="Devos D.P."/>
            <person name="Kaster A.-K."/>
            <person name="Ovreas L."/>
            <person name="Rohde M."/>
            <person name="Galperin M.Y."/>
            <person name="Jogler C."/>
        </authorList>
    </citation>
    <scope>NUCLEOTIDE SEQUENCE [LARGE SCALE GENOMIC DNA]</scope>
    <source>
        <strain evidence="7 8">Pan14r</strain>
    </source>
</reference>
<dbReference type="InterPro" id="IPR003807">
    <property type="entry name" value="DUF202"/>
</dbReference>
<protein>
    <recommendedName>
        <fullName evidence="6">DUF202 domain-containing protein</fullName>
    </recommendedName>
</protein>
<keyword evidence="4 5" id="KW-0472">Membrane</keyword>
<dbReference type="GO" id="GO:0012505">
    <property type="term" value="C:endomembrane system"/>
    <property type="evidence" value="ECO:0007669"/>
    <property type="project" value="UniProtKB-SubCell"/>
</dbReference>
<accession>A0A5C5YGX2</accession>
<name>A0A5C5YGX2_9PLAN</name>
<dbReference type="AlphaFoldDB" id="A0A5C5YGX2"/>
<evidence type="ECO:0000256" key="3">
    <source>
        <dbReference type="ARBA" id="ARBA00022989"/>
    </source>
</evidence>
<organism evidence="7 8">
    <name type="scientific">Crateriforma conspicua</name>
    <dbReference type="NCBI Taxonomy" id="2527996"/>
    <lineage>
        <taxon>Bacteria</taxon>
        <taxon>Pseudomonadati</taxon>
        <taxon>Planctomycetota</taxon>
        <taxon>Planctomycetia</taxon>
        <taxon>Planctomycetales</taxon>
        <taxon>Planctomycetaceae</taxon>
        <taxon>Crateriforma</taxon>
    </lineage>
</organism>
<sequence length="87" mass="9816">MVAPEPEKDKADRRNDLALIRTDLANERTLLAYVRTALMFAGSGITLIKFFADLSWTRSVAWVLITAGALMLLVGIVRFIRLGRRMH</sequence>
<feature type="transmembrane region" description="Helical" evidence="5">
    <location>
        <begin position="30"/>
        <end position="48"/>
    </location>
</feature>
<gene>
    <name evidence="7" type="ORF">Pan14r_47920</name>
</gene>
<evidence type="ECO:0000256" key="2">
    <source>
        <dbReference type="ARBA" id="ARBA00022692"/>
    </source>
</evidence>
<evidence type="ECO:0000256" key="4">
    <source>
        <dbReference type="ARBA" id="ARBA00023136"/>
    </source>
</evidence>
<evidence type="ECO:0000256" key="1">
    <source>
        <dbReference type="ARBA" id="ARBA00004127"/>
    </source>
</evidence>
<evidence type="ECO:0000313" key="8">
    <source>
        <dbReference type="Proteomes" id="UP000317238"/>
    </source>
</evidence>
<comment type="caution">
    <text evidence="7">The sequence shown here is derived from an EMBL/GenBank/DDBJ whole genome shotgun (WGS) entry which is preliminary data.</text>
</comment>
<evidence type="ECO:0000259" key="6">
    <source>
        <dbReference type="Pfam" id="PF02656"/>
    </source>
</evidence>
<keyword evidence="8" id="KW-1185">Reference proteome</keyword>
<proteinExistence type="predicted"/>
<dbReference type="EMBL" id="SJPL01000001">
    <property type="protein sequence ID" value="TWT72472.1"/>
    <property type="molecule type" value="Genomic_DNA"/>
</dbReference>
<keyword evidence="3 5" id="KW-1133">Transmembrane helix</keyword>
<dbReference type="Pfam" id="PF02656">
    <property type="entry name" value="DUF202"/>
    <property type="match status" value="1"/>
</dbReference>
<keyword evidence="2 5" id="KW-0812">Transmembrane</keyword>
<dbReference type="OrthoDB" id="582337at2"/>
<feature type="transmembrane region" description="Helical" evidence="5">
    <location>
        <begin position="60"/>
        <end position="80"/>
    </location>
</feature>